<comment type="caution">
    <text evidence="1">The sequence shown here is derived from an EMBL/GenBank/DDBJ whole genome shotgun (WGS) entry which is preliminary data.</text>
</comment>
<proteinExistence type="predicted"/>
<dbReference type="RefSeq" id="WP_246328212.1">
    <property type="nucleotide sequence ID" value="NZ_JACGXP010000001.1"/>
</dbReference>
<evidence type="ECO:0008006" key="3">
    <source>
        <dbReference type="Google" id="ProtNLM"/>
    </source>
</evidence>
<dbReference type="Proteomes" id="UP000590225">
    <property type="component" value="Unassembled WGS sequence"/>
</dbReference>
<name>A0AAW3T481_9MICO</name>
<accession>A0AAW3T481</accession>
<protein>
    <recommendedName>
        <fullName evidence="3">DUF892 family protein</fullName>
    </recommendedName>
</protein>
<evidence type="ECO:0000313" key="1">
    <source>
        <dbReference type="EMBL" id="MBA8989479.1"/>
    </source>
</evidence>
<dbReference type="EMBL" id="JACGXP010000001">
    <property type="protein sequence ID" value="MBA8989479.1"/>
    <property type="molecule type" value="Genomic_DNA"/>
</dbReference>
<evidence type="ECO:0000313" key="2">
    <source>
        <dbReference type="Proteomes" id="UP000590225"/>
    </source>
</evidence>
<reference evidence="1 2" key="1">
    <citation type="submission" date="2020-07" db="EMBL/GenBank/DDBJ databases">
        <title>Above-ground endophytic microbial communities from plants in different locations in the United States.</title>
        <authorList>
            <person name="Frank C."/>
        </authorList>
    </citation>
    <scope>NUCLEOTIDE SEQUENCE [LARGE SCALE GENOMIC DNA]</scope>
    <source>
        <strain evidence="1 2">WPL5_2</strain>
    </source>
</reference>
<dbReference type="AlphaFoldDB" id="A0AAW3T481"/>
<organism evidence="1 2">
    <name type="scientific">Curtobacterium pusillum</name>
    <dbReference type="NCBI Taxonomy" id="69373"/>
    <lineage>
        <taxon>Bacteria</taxon>
        <taxon>Bacillati</taxon>
        <taxon>Actinomycetota</taxon>
        <taxon>Actinomycetes</taxon>
        <taxon>Micrococcales</taxon>
        <taxon>Microbacteriaceae</taxon>
        <taxon>Curtobacterium</taxon>
    </lineage>
</organism>
<gene>
    <name evidence="1" type="ORF">FHW23_000711</name>
</gene>
<sequence>MMLLPVYLGLLHRAEQSLAESFRQVAEGHAAEPDVFHLCHTLAAQCEQHAEALRPVIDRYGEADTEDEPERLHAEALPSTRSGPVGLLRDLQDVYVLASLVDITWTMIRQAGQGLRDEELLAVVAGCSHETELQLSWLRTRMKQAAPQALVVAS</sequence>